<accession>A0A8T0RTT3</accession>
<gene>
    <name evidence="2" type="ORF">PVAP13_5NG352081</name>
</gene>
<keyword evidence="3" id="KW-1185">Reference proteome</keyword>
<dbReference type="Pfam" id="PF08387">
    <property type="entry name" value="FBD"/>
    <property type="match status" value="1"/>
</dbReference>
<dbReference type="EMBL" id="CM029046">
    <property type="protein sequence ID" value="KAG2588545.1"/>
    <property type="molecule type" value="Genomic_DNA"/>
</dbReference>
<evidence type="ECO:0000313" key="2">
    <source>
        <dbReference type="EMBL" id="KAG2588545.1"/>
    </source>
</evidence>
<dbReference type="InterPro" id="IPR006566">
    <property type="entry name" value="FBD"/>
</dbReference>
<reference evidence="2" key="1">
    <citation type="submission" date="2020-05" db="EMBL/GenBank/DDBJ databases">
        <title>WGS assembly of Panicum virgatum.</title>
        <authorList>
            <person name="Lovell J.T."/>
            <person name="Jenkins J."/>
            <person name="Shu S."/>
            <person name="Juenger T.E."/>
            <person name="Schmutz J."/>
        </authorList>
    </citation>
    <scope>NUCLEOTIDE SEQUENCE</scope>
    <source>
        <strain evidence="2">AP13</strain>
    </source>
</reference>
<dbReference type="PANTHER" id="PTHR32141:SF160">
    <property type="entry name" value="F-BOX DOMAIN-CONTAINING PROTEIN"/>
    <property type="match status" value="1"/>
</dbReference>
<dbReference type="PANTHER" id="PTHR32141">
    <property type="match status" value="1"/>
</dbReference>
<feature type="domain" description="FBD" evidence="1">
    <location>
        <begin position="9"/>
        <end position="50"/>
    </location>
</feature>
<comment type="caution">
    <text evidence="2">The sequence shown here is derived from an EMBL/GenBank/DDBJ whole genome shotgun (WGS) entry which is preliminary data.</text>
</comment>
<dbReference type="InterPro" id="IPR055302">
    <property type="entry name" value="F-box_dom-containing"/>
</dbReference>
<sequence length="99" mass="11895">MRLHNSKDHVECLDLHLKKLRISYYHGTWAHVEFSKFFLSNARVLESMVLDVQHDKVGYDWWTENQQRQLQLERRASICAQVDFTSDDCFDYLNETCKI</sequence>
<evidence type="ECO:0000259" key="1">
    <source>
        <dbReference type="Pfam" id="PF08387"/>
    </source>
</evidence>
<organism evidence="2 3">
    <name type="scientific">Panicum virgatum</name>
    <name type="common">Blackwell switchgrass</name>
    <dbReference type="NCBI Taxonomy" id="38727"/>
    <lineage>
        <taxon>Eukaryota</taxon>
        <taxon>Viridiplantae</taxon>
        <taxon>Streptophyta</taxon>
        <taxon>Embryophyta</taxon>
        <taxon>Tracheophyta</taxon>
        <taxon>Spermatophyta</taxon>
        <taxon>Magnoliopsida</taxon>
        <taxon>Liliopsida</taxon>
        <taxon>Poales</taxon>
        <taxon>Poaceae</taxon>
        <taxon>PACMAD clade</taxon>
        <taxon>Panicoideae</taxon>
        <taxon>Panicodae</taxon>
        <taxon>Paniceae</taxon>
        <taxon>Panicinae</taxon>
        <taxon>Panicum</taxon>
        <taxon>Panicum sect. Hiantes</taxon>
    </lineage>
</organism>
<dbReference type="Proteomes" id="UP000823388">
    <property type="component" value="Chromosome 5N"/>
</dbReference>
<evidence type="ECO:0000313" key="3">
    <source>
        <dbReference type="Proteomes" id="UP000823388"/>
    </source>
</evidence>
<proteinExistence type="predicted"/>
<protein>
    <recommendedName>
        <fullName evidence="1">FBD domain-containing protein</fullName>
    </recommendedName>
</protein>
<dbReference type="AlphaFoldDB" id="A0A8T0RTT3"/>
<name>A0A8T0RTT3_PANVG</name>